<evidence type="ECO:0000313" key="1">
    <source>
        <dbReference type="EMBL" id="EEH06775.1"/>
    </source>
</evidence>
<evidence type="ECO:0000313" key="2">
    <source>
        <dbReference type="Proteomes" id="UP000001631"/>
    </source>
</evidence>
<dbReference type="GeneID" id="69038011"/>
<reference evidence="1" key="1">
    <citation type="submission" date="2009-02" db="EMBL/GenBank/DDBJ databases">
        <title>The Genome Sequence of Ajellomyces capsulatus strain G186AR.</title>
        <authorList>
            <consortium name="The Broad Institute Genome Sequencing Platform"/>
            <person name="Champion M."/>
            <person name="Cuomo C."/>
            <person name="Ma L.-J."/>
            <person name="Henn M.R."/>
            <person name="Sil A."/>
            <person name="Goldman B."/>
            <person name="Young S.K."/>
            <person name="Kodira C.D."/>
            <person name="Zeng Q."/>
            <person name="Koehrsen M."/>
            <person name="Alvarado L."/>
            <person name="Berlin A."/>
            <person name="Borenstein D."/>
            <person name="Chen Z."/>
            <person name="Engels R."/>
            <person name="Freedman E."/>
            <person name="Gellesch M."/>
            <person name="Goldberg J."/>
            <person name="Griggs A."/>
            <person name="Gujja S."/>
            <person name="Heiman D."/>
            <person name="Hepburn T."/>
            <person name="Howarth C."/>
            <person name="Jen D."/>
            <person name="Larson L."/>
            <person name="Lewis B."/>
            <person name="Mehta T."/>
            <person name="Park D."/>
            <person name="Pearson M."/>
            <person name="Roberts A."/>
            <person name="Saif S."/>
            <person name="Shea T."/>
            <person name="Shenoy N."/>
            <person name="Sisk P."/>
            <person name="Stolte C."/>
            <person name="Sykes S."/>
            <person name="Walk T."/>
            <person name="White J."/>
            <person name="Yandava C."/>
            <person name="Klein B."/>
            <person name="McEwen J.G."/>
            <person name="Puccia R."/>
            <person name="Goldman G.H."/>
            <person name="Felipe M.S."/>
            <person name="Nino-Vega G."/>
            <person name="San-Blas G."/>
            <person name="Taylor J."/>
            <person name="Mendoza L."/>
            <person name="Galagan J."/>
            <person name="Nusbaum C."/>
            <person name="Birren B."/>
        </authorList>
    </citation>
    <scope>NUCLEOTIDE SEQUENCE</scope>
    <source>
        <strain evidence="1">G186AR</strain>
    </source>
</reference>
<proteinExistence type="predicted"/>
<dbReference type="Proteomes" id="UP000001631">
    <property type="component" value="Unassembled WGS sequence"/>
</dbReference>
<dbReference type="HOGENOM" id="CLU_1906145_0_0_1"/>
<keyword evidence="2" id="KW-1185">Reference proteome</keyword>
<dbReference type="AlphaFoldDB" id="C0NPB5"/>
<protein>
    <submittedName>
        <fullName evidence="1">Uncharacterized protein</fullName>
    </submittedName>
</protein>
<sequence length="133" mass="14863">MALISAGVGRDKARLSLEKLDSGNIYLIFSKLVSASLELGLSAEFSKRRHWAPMPRSLRSDYRALSYHQSLRGRDKTAPSLEGGRRRWCIRETEEKKAKVRVRCEGARLGLRDLRGSASAGLLRTTTLPSYAT</sequence>
<gene>
    <name evidence="1" type="ORF">HCBG_04995</name>
</gene>
<name>C0NPB5_AJECG</name>
<dbReference type="RefSeq" id="XP_045287256.1">
    <property type="nucleotide sequence ID" value="XM_045432044.1"/>
</dbReference>
<accession>C0NPB5</accession>
<organism evidence="1 2">
    <name type="scientific">Ajellomyces capsulatus (strain G186AR / H82 / ATCC MYA-2454 / RMSCC 2432)</name>
    <name type="common">Darling's disease fungus</name>
    <name type="synonym">Histoplasma capsulatum</name>
    <dbReference type="NCBI Taxonomy" id="447093"/>
    <lineage>
        <taxon>Eukaryota</taxon>
        <taxon>Fungi</taxon>
        <taxon>Dikarya</taxon>
        <taxon>Ascomycota</taxon>
        <taxon>Pezizomycotina</taxon>
        <taxon>Eurotiomycetes</taxon>
        <taxon>Eurotiomycetidae</taxon>
        <taxon>Onygenales</taxon>
        <taxon>Ajellomycetaceae</taxon>
        <taxon>Histoplasma</taxon>
    </lineage>
</organism>
<dbReference type="EMBL" id="GG663368">
    <property type="protein sequence ID" value="EEH06775.1"/>
    <property type="molecule type" value="Genomic_DNA"/>
</dbReference>
<dbReference type="InParanoid" id="C0NPB5"/>